<comment type="caution">
    <text evidence="1">The sequence shown here is derived from an EMBL/GenBank/DDBJ whole genome shotgun (WGS) entry which is preliminary data.</text>
</comment>
<accession>A0AA37IHG1</accession>
<evidence type="ECO:0000313" key="1">
    <source>
        <dbReference type="EMBL" id="GJH26375.1"/>
    </source>
</evidence>
<organism evidence="1 2">
    <name type="scientific">Caballeronia novacaledonica</name>
    <dbReference type="NCBI Taxonomy" id="1544861"/>
    <lineage>
        <taxon>Bacteria</taxon>
        <taxon>Pseudomonadati</taxon>
        <taxon>Pseudomonadota</taxon>
        <taxon>Betaproteobacteria</taxon>
        <taxon>Burkholderiales</taxon>
        <taxon>Burkholderiaceae</taxon>
        <taxon>Caballeronia</taxon>
    </lineage>
</organism>
<dbReference type="Proteomes" id="UP001055111">
    <property type="component" value="Unassembled WGS sequence"/>
</dbReference>
<dbReference type="EMBL" id="BPUS01000006">
    <property type="protein sequence ID" value="GJH26375.1"/>
    <property type="molecule type" value="Genomic_DNA"/>
</dbReference>
<protein>
    <submittedName>
        <fullName evidence="1">Uncharacterized protein</fullName>
    </submittedName>
</protein>
<reference evidence="1" key="1">
    <citation type="submission" date="2022-09" db="EMBL/GenBank/DDBJ databases">
        <title>Isolation and characterization of 3-chlorobenzoate degrading bacteria from soils in Shizuoka.</title>
        <authorList>
            <person name="Ifat A."/>
            <person name="Ogawa N."/>
            <person name="Kimbara K."/>
            <person name="Moriuchi R."/>
            <person name="Dohra H."/>
            <person name="Shintani M."/>
        </authorList>
    </citation>
    <scope>NUCLEOTIDE SEQUENCE</scope>
    <source>
        <strain evidence="1">19CS4-2</strain>
    </source>
</reference>
<gene>
    <name evidence="1" type="ORF">CBA19CS42_17685</name>
</gene>
<sequence length="121" mass="13123">MEMKAHDPSPEQAVTHEVSADHHGVVQTRLSGAMTGVAYRYDAWPSLHGEVSFGFNAGPIQAGSHVFVSVSECDNGGNRFMGSAIYTVQNIVVKPGRTEFRINIGWNSPLRVSTDILVINP</sequence>
<name>A0AA37IHG1_9BURK</name>
<dbReference type="RefSeq" id="WP_238212966.1">
    <property type="nucleotide sequence ID" value="NZ_BPUS01000006.1"/>
</dbReference>
<dbReference type="AlphaFoldDB" id="A0AA37IHG1"/>
<evidence type="ECO:0000313" key="2">
    <source>
        <dbReference type="Proteomes" id="UP001055111"/>
    </source>
</evidence>
<proteinExistence type="predicted"/>